<feature type="non-terminal residue" evidence="1">
    <location>
        <position position="51"/>
    </location>
</feature>
<name>A0ABQ9W0C1_SAGOE</name>
<evidence type="ECO:0000313" key="1">
    <source>
        <dbReference type="EMBL" id="KAK2115076.1"/>
    </source>
</evidence>
<accession>A0ABQ9W0C1</accession>
<organism evidence="1 2">
    <name type="scientific">Saguinus oedipus</name>
    <name type="common">Cotton-top tamarin</name>
    <name type="synonym">Oedipomidas oedipus</name>
    <dbReference type="NCBI Taxonomy" id="9490"/>
    <lineage>
        <taxon>Eukaryota</taxon>
        <taxon>Metazoa</taxon>
        <taxon>Chordata</taxon>
        <taxon>Craniata</taxon>
        <taxon>Vertebrata</taxon>
        <taxon>Euteleostomi</taxon>
        <taxon>Mammalia</taxon>
        <taxon>Eutheria</taxon>
        <taxon>Euarchontoglires</taxon>
        <taxon>Primates</taxon>
        <taxon>Haplorrhini</taxon>
        <taxon>Platyrrhini</taxon>
        <taxon>Cebidae</taxon>
        <taxon>Callitrichinae</taxon>
        <taxon>Saguinus</taxon>
    </lineage>
</organism>
<dbReference type="EMBL" id="JASSZA010000003">
    <property type="protein sequence ID" value="KAK2115076.1"/>
    <property type="molecule type" value="Genomic_DNA"/>
</dbReference>
<dbReference type="Proteomes" id="UP001266305">
    <property type="component" value="Unassembled WGS sequence"/>
</dbReference>
<gene>
    <name evidence="1" type="ORF">P7K49_005702</name>
</gene>
<proteinExistence type="predicted"/>
<comment type="caution">
    <text evidence="1">The sequence shown here is derived from an EMBL/GenBank/DDBJ whole genome shotgun (WGS) entry which is preliminary data.</text>
</comment>
<feature type="non-terminal residue" evidence="1">
    <location>
        <position position="1"/>
    </location>
</feature>
<sequence length="51" mass="5468">LGPGPPHPVPLFLEPWLLTGLLQVLRGGMLLSAGAAALEPLEDRQENPQEE</sequence>
<protein>
    <submittedName>
        <fullName evidence="1">Uncharacterized protein</fullName>
    </submittedName>
</protein>
<keyword evidence="2" id="KW-1185">Reference proteome</keyword>
<reference evidence="1 2" key="1">
    <citation type="submission" date="2023-05" db="EMBL/GenBank/DDBJ databases">
        <title>B98-5 Cell Line De Novo Hybrid Assembly: An Optical Mapping Approach.</title>
        <authorList>
            <person name="Kananen K."/>
            <person name="Auerbach J.A."/>
            <person name="Kautto E."/>
            <person name="Blachly J.S."/>
        </authorList>
    </citation>
    <scope>NUCLEOTIDE SEQUENCE [LARGE SCALE GENOMIC DNA]</scope>
    <source>
        <strain evidence="1">B95-8</strain>
        <tissue evidence="1">Cell line</tissue>
    </source>
</reference>
<evidence type="ECO:0000313" key="2">
    <source>
        <dbReference type="Proteomes" id="UP001266305"/>
    </source>
</evidence>